<organism evidence="2 3">
    <name type="scientific">Pleurotus eryngii</name>
    <name type="common">Boletus of the steppes</name>
    <dbReference type="NCBI Taxonomy" id="5323"/>
    <lineage>
        <taxon>Eukaryota</taxon>
        <taxon>Fungi</taxon>
        <taxon>Dikarya</taxon>
        <taxon>Basidiomycota</taxon>
        <taxon>Agaricomycotina</taxon>
        <taxon>Agaricomycetes</taxon>
        <taxon>Agaricomycetidae</taxon>
        <taxon>Agaricales</taxon>
        <taxon>Pleurotineae</taxon>
        <taxon>Pleurotaceae</taxon>
        <taxon>Pleurotus</taxon>
    </lineage>
</organism>
<evidence type="ECO:0000313" key="3">
    <source>
        <dbReference type="Proteomes" id="UP000807025"/>
    </source>
</evidence>
<keyword evidence="3" id="KW-1185">Reference proteome</keyword>
<dbReference type="Gene3D" id="3.40.50.300">
    <property type="entry name" value="P-loop containing nucleotide triphosphate hydrolases"/>
    <property type="match status" value="1"/>
</dbReference>
<dbReference type="EMBL" id="MU154523">
    <property type="protein sequence ID" value="KAF9501417.1"/>
    <property type="molecule type" value="Genomic_DNA"/>
</dbReference>
<name>A0A9P6A7J9_PLEER</name>
<sequence length="487" mass="55859">MVFVGGVGYIKWYKKNVLDKIELAFAPGYDPALELANASKKGHTQHTHEPESCDDPDADIPWTEHLRRKEQDLIDRMIKGEEAGHYFILLGPKGSGKGTMIFDAMSTIDADGVAMCDAHPDLEVFRLRLGKALNYEFNEDTQTGLFQRRDPREGGPSLDIERALNKLEKVALSLHARRHKPIVLIINNVHYFKNDDEGKNMLLQLQQKAEAWAASGVCTILFSSDDYWPFYHLRRSATRMHVLSIYDLNYKESVHALKRMRQSDKDSDGQKATTNKKRDIFSEIVAKVGGRLGYLNKVARHKDMHEMADHLLSVEKASLLSQIGLIADHDDDVMDEQKWSSCSWLLLREFVRARYEQEEEHLASCLAKGMKEEDVDYSGLDLPKISYYRSRQIMTRTDFLEDLDRANIISIDVHHDIRPDSMLILHAAREMCEEEGFDELLDEVRGRIDEIESLHRTRELTFKDVDKGDKIRLSVDKGGARIIEFPS</sequence>
<dbReference type="Pfam" id="PF24913">
    <property type="entry name" value="WHD_AAA_fung"/>
    <property type="match status" value="1"/>
</dbReference>
<comment type="caution">
    <text evidence="2">The sequence shown here is derived from an EMBL/GenBank/DDBJ whole genome shotgun (WGS) entry which is preliminary data.</text>
</comment>
<proteinExistence type="predicted"/>
<dbReference type="AlphaFoldDB" id="A0A9P6A7J9"/>
<evidence type="ECO:0000313" key="2">
    <source>
        <dbReference type="EMBL" id="KAF9501417.1"/>
    </source>
</evidence>
<dbReference type="SUPFAM" id="SSF52540">
    <property type="entry name" value="P-loop containing nucleoside triphosphate hydrolases"/>
    <property type="match status" value="1"/>
</dbReference>
<gene>
    <name evidence="2" type="ORF">BDN71DRAFT_1479528</name>
</gene>
<accession>A0A9P6A7J9</accession>
<dbReference type="OrthoDB" id="511599at2759"/>
<dbReference type="InterPro" id="IPR056808">
    <property type="entry name" value="HTH_AAA"/>
</dbReference>
<protein>
    <recommendedName>
        <fullName evidence="1">AAA protein C-terminal winged helix domain-containing protein</fullName>
    </recommendedName>
</protein>
<evidence type="ECO:0000259" key="1">
    <source>
        <dbReference type="Pfam" id="PF24913"/>
    </source>
</evidence>
<dbReference type="InterPro" id="IPR027417">
    <property type="entry name" value="P-loop_NTPase"/>
</dbReference>
<dbReference type="Proteomes" id="UP000807025">
    <property type="component" value="Unassembled WGS sequence"/>
</dbReference>
<dbReference type="PANTHER" id="PTHR36168">
    <property type="entry name" value="CHROMOSOME 1, WHOLE GENOME SHOTGUN SEQUENCE"/>
    <property type="match status" value="1"/>
</dbReference>
<reference evidence="2" key="1">
    <citation type="submission" date="2020-11" db="EMBL/GenBank/DDBJ databases">
        <authorList>
            <consortium name="DOE Joint Genome Institute"/>
            <person name="Ahrendt S."/>
            <person name="Riley R."/>
            <person name="Andreopoulos W."/>
            <person name="Labutti K."/>
            <person name="Pangilinan J."/>
            <person name="Ruiz-Duenas F.J."/>
            <person name="Barrasa J.M."/>
            <person name="Sanchez-Garcia M."/>
            <person name="Camarero S."/>
            <person name="Miyauchi S."/>
            <person name="Serrano A."/>
            <person name="Linde D."/>
            <person name="Babiker R."/>
            <person name="Drula E."/>
            <person name="Ayuso-Fernandez I."/>
            <person name="Pacheco R."/>
            <person name="Padilla G."/>
            <person name="Ferreira P."/>
            <person name="Barriuso J."/>
            <person name="Kellner H."/>
            <person name="Castanera R."/>
            <person name="Alfaro M."/>
            <person name="Ramirez L."/>
            <person name="Pisabarro A.G."/>
            <person name="Kuo A."/>
            <person name="Tritt A."/>
            <person name="Lipzen A."/>
            <person name="He G."/>
            <person name="Yan M."/>
            <person name="Ng V."/>
            <person name="Cullen D."/>
            <person name="Martin F."/>
            <person name="Rosso M.-N."/>
            <person name="Henrissat B."/>
            <person name="Hibbett D."/>
            <person name="Martinez A.T."/>
            <person name="Grigoriev I.V."/>
        </authorList>
    </citation>
    <scope>NUCLEOTIDE SEQUENCE</scope>
    <source>
        <strain evidence="2">ATCC 90797</strain>
    </source>
</reference>
<dbReference type="PANTHER" id="PTHR36168:SF1">
    <property type="entry name" value="ORC1-LIKE AAA ATPASE DOMAIN-CONTAINING PROTEIN"/>
    <property type="match status" value="1"/>
</dbReference>
<feature type="domain" description="AAA protein C-terminal winged helix" evidence="1">
    <location>
        <begin position="321"/>
        <end position="452"/>
    </location>
</feature>